<proteinExistence type="predicted"/>
<dbReference type="Pfam" id="PF03803">
    <property type="entry name" value="Scramblase"/>
    <property type="match status" value="1"/>
</dbReference>
<reference evidence="1 2" key="1">
    <citation type="submission" date="2019-08" db="EMBL/GenBank/DDBJ databases">
        <title>Complete genome sequence of Candidatus Uab amorphum.</title>
        <authorList>
            <person name="Shiratori T."/>
            <person name="Suzuki S."/>
            <person name="Kakizawa Y."/>
            <person name="Ishida K."/>
        </authorList>
    </citation>
    <scope>NUCLEOTIDE SEQUENCE [LARGE SCALE GENOMIC DNA]</scope>
    <source>
        <strain evidence="1 2">SRT547</strain>
    </source>
</reference>
<dbReference type="AlphaFoldDB" id="A0A5S9IK70"/>
<dbReference type="GO" id="GO:0005886">
    <property type="term" value="C:plasma membrane"/>
    <property type="evidence" value="ECO:0007669"/>
    <property type="project" value="TreeGrafter"/>
</dbReference>
<dbReference type="PANTHER" id="PTHR23248">
    <property type="entry name" value="PHOSPHOLIPID SCRAMBLASE-RELATED"/>
    <property type="match status" value="1"/>
</dbReference>
<evidence type="ECO:0000313" key="2">
    <source>
        <dbReference type="Proteomes" id="UP000326354"/>
    </source>
</evidence>
<dbReference type="InterPro" id="IPR025659">
    <property type="entry name" value="Tubby-like_C"/>
</dbReference>
<dbReference type="Proteomes" id="UP000326354">
    <property type="component" value="Chromosome"/>
</dbReference>
<dbReference type="GO" id="GO:0017128">
    <property type="term" value="F:phospholipid scramblase activity"/>
    <property type="evidence" value="ECO:0007669"/>
    <property type="project" value="InterPro"/>
</dbReference>
<keyword evidence="2" id="KW-1185">Reference proteome</keyword>
<dbReference type="InterPro" id="IPR038595">
    <property type="entry name" value="LOR_sf"/>
</dbReference>
<dbReference type="Gene3D" id="2.40.160.200">
    <property type="entry name" value="LURP1-related"/>
    <property type="match status" value="1"/>
</dbReference>
<organism evidence="1 2">
    <name type="scientific">Uabimicrobium amorphum</name>
    <dbReference type="NCBI Taxonomy" id="2596890"/>
    <lineage>
        <taxon>Bacteria</taxon>
        <taxon>Pseudomonadati</taxon>
        <taxon>Planctomycetota</taxon>
        <taxon>Candidatus Uabimicrobiia</taxon>
        <taxon>Candidatus Uabimicrobiales</taxon>
        <taxon>Candidatus Uabimicrobiaceae</taxon>
        <taxon>Candidatus Uabimicrobium</taxon>
    </lineage>
</organism>
<protein>
    <submittedName>
        <fullName evidence="1">RNAse</fullName>
    </submittedName>
</protein>
<dbReference type="EMBL" id="AP019860">
    <property type="protein sequence ID" value="BBM83389.1"/>
    <property type="molecule type" value="Genomic_DNA"/>
</dbReference>
<sequence length="194" mass="21802">MLNKKQYFVREHVGMFKLSNAYDILDPDTQQQLGIAKEEISGGLHFLRFFVNKQLLPTTVNVYEGTESNPSKMIFSIKKGFAFFSSKVDVIGRNGQTLGWFKSKVFSLGGAFRVFDDMGTEIALVKGDWKGWNFKFLFGDEQIGSVSKKWSGVGKELFTTADNYMISLEGEVNEAHATLLLAAGLSIDIVYKER</sequence>
<evidence type="ECO:0000313" key="1">
    <source>
        <dbReference type="EMBL" id="BBM83389.1"/>
    </source>
</evidence>
<accession>A0A5S9IK70</accession>
<gene>
    <name evidence="1" type="ORF">UABAM_01741</name>
</gene>
<dbReference type="RefSeq" id="WP_151967589.1">
    <property type="nucleotide sequence ID" value="NZ_AP019860.1"/>
</dbReference>
<dbReference type="PANTHER" id="PTHR23248:SF9">
    <property type="entry name" value="PHOSPHOLIPID SCRAMBLASE"/>
    <property type="match status" value="1"/>
</dbReference>
<dbReference type="KEGG" id="uam:UABAM_01741"/>
<dbReference type="OrthoDB" id="652307at2"/>
<dbReference type="SUPFAM" id="SSF54518">
    <property type="entry name" value="Tubby C-terminal domain-like"/>
    <property type="match status" value="1"/>
</dbReference>
<dbReference type="InterPro" id="IPR005552">
    <property type="entry name" value="Scramblase"/>
</dbReference>
<name>A0A5S9IK70_UABAM</name>